<dbReference type="Proteomes" id="UP000178176">
    <property type="component" value="Unassembled WGS sequence"/>
</dbReference>
<organism evidence="2 3">
    <name type="scientific">Candidatus Amesbacteria bacterium RIFCSPHIGHO2_01_FULL_48_32b</name>
    <dbReference type="NCBI Taxonomy" id="1797253"/>
    <lineage>
        <taxon>Bacteria</taxon>
        <taxon>Candidatus Amesiibacteriota</taxon>
    </lineage>
</organism>
<evidence type="ECO:0000313" key="3">
    <source>
        <dbReference type="Proteomes" id="UP000178176"/>
    </source>
</evidence>
<dbReference type="InterPro" id="IPR043993">
    <property type="entry name" value="T4SS_pilin"/>
</dbReference>
<dbReference type="Pfam" id="PF18895">
    <property type="entry name" value="T4SS_pilin"/>
    <property type="match status" value="1"/>
</dbReference>
<name>A0A1F4YGL6_9BACT</name>
<gene>
    <name evidence="2" type="ORF">A2876_01145</name>
</gene>
<feature type="transmembrane region" description="Helical" evidence="1">
    <location>
        <begin position="54"/>
        <end position="77"/>
    </location>
</feature>
<evidence type="ECO:0000256" key="1">
    <source>
        <dbReference type="SAM" id="Phobius"/>
    </source>
</evidence>
<dbReference type="AlphaFoldDB" id="A0A1F4YGL6"/>
<keyword evidence="1" id="KW-0472">Membrane</keyword>
<protein>
    <submittedName>
        <fullName evidence="2">Uncharacterized protein</fullName>
    </submittedName>
</protein>
<keyword evidence="1" id="KW-0812">Transmembrane</keyword>
<evidence type="ECO:0000313" key="2">
    <source>
        <dbReference type="EMBL" id="OGC93135.1"/>
    </source>
</evidence>
<sequence>MRQVTKLQKFVGATAALGGLLAVSPLSVLAQINKVNITVPGQFTSVATWDLSRVIGAAVNLVLVAAGVMAFLYLLIGGIQWLMAGGDKEGTEKARKRITAALIGLVIVFSVFALFALVQAFLGLDLLSLNITNI</sequence>
<proteinExistence type="predicted"/>
<comment type="caution">
    <text evidence="2">The sequence shown here is derived from an EMBL/GenBank/DDBJ whole genome shotgun (WGS) entry which is preliminary data.</text>
</comment>
<dbReference type="EMBL" id="MEXH01000002">
    <property type="protein sequence ID" value="OGC93135.1"/>
    <property type="molecule type" value="Genomic_DNA"/>
</dbReference>
<reference evidence="2 3" key="1">
    <citation type="journal article" date="2016" name="Nat. Commun.">
        <title>Thousands of microbial genomes shed light on interconnected biogeochemical processes in an aquifer system.</title>
        <authorList>
            <person name="Anantharaman K."/>
            <person name="Brown C.T."/>
            <person name="Hug L.A."/>
            <person name="Sharon I."/>
            <person name="Castelle C.J."/>
            <person name="Probst A.J."/>
            <person name="Thomas B.C."/>
            <person name="Singh A."/>
            <person name="Wilkins M.J."/>
            <person name="Karaoz U."/>
            <person name="Brodie E.L."/>
            <person name="Williams K.H."/>
            <person name="Hubbard S.S."/>
            <person name="Banfield J.F."/>
        </authorList>
    </citation>
    <scope>NUCLEOTIDE SEQUENCE [LARGE SCALE GENOMIC DNA]</scope>
</reference>
<feature type="transmembrane region" description="Helical" evidence="1">
    <location>
        <begin position="98"/>
        <end position="122"/>
    </location>
</feature>
<accession>A0A1F4YGL6</accession>
<keyword evidence="1" id="KW-1133">Transmembrane helix</keyword>